<dbReference type="EMBL" id="AQGS01000443">
    <property type="protein sequence ID" value="EPS39864.1"/>
    <property type="molecule type" value="Genomic_DNA"/>
</dbReference>
<accession>S8AAD8</accession>
<evidence type="ECO:0000313" key="3">
    <source>
        <dbReference type="Proteomes" id="UP000015100"/>
    </source>
</evidence>
<proteinExistence type="predicted"/>
<reference evidence="2 3" key="1">
    <citation type="journal article" date="2013" name="PLoS Genet.">
        <title>Genomic mechanisms accounting for the adaptation to parasitism in nematode-trapping fungi.</title>
        <authorList>
            <person name="Meerupati T."/>
            <person name="Andersson K.M."/>
            <person name="Friman E."/>
            <person name="Kumar D."/>
            <person name="Tunlid A."/>
            <person name="Ahren D."/>
        </authorList>
    </citation>
    <scope>NUCLEOTIDE SEQUENCE [LARGE SCALE GENOMIC DNA]</scope>
    <source>
        <strain evidence="2 3">CBS 200.50</strain>
    </source>
</reference>
<reference evidence="3" key="2">
    <citation type="submission" date="2013-04" db="EMBL/GenBank/DDBJ databases">
        <title>Genomic mechanisms accounting for the adaptation to parasitism in nematode-trapping fungi.</title>
        <authorList>
            <person name="Ahren D.G."/>
        </authorList>
    </citation>
    <scope>NUCLEOTIDE SEQUENCE [LARGE SCALE GENOMIC DNA]</scope>
    <source>
        <strain evidence="3">CBS 200.50</strain>
    </source>
</reference>
<comment type="caution">
    <text evidence="2">The sequence shown here is derived from an EMBL/GenBank/DDBJ whole genome shotgun (WGS) entry which is preliminary data.</text>
</comment>
<evidence type="ECO:0000256" key="1">
    <source>
        <dbReference type="SAM" id="SignalP"/>
    </source>
</evidence>
<dbReference type="HOGENOM" id="CLU_966500_0_0_1"/>
<gene>
    <name evidence="2" type="ORF">H072_6196</name>
</gene>
<feature type="signal peptide" evidence="1">
    <location>
        <begin position="1"/>
        <end position="21"/>
    </location>
</feature>
<dbReference type="AlphaFoldDB" id="S8AAD8"/>
<sequence length="288" mass="31995">MRVSIVATGATLLLVADVASAFDIRGAYERVYFYRVRQAERELLKIDKVKTNELKAAKACPQPCDFKQFLDTINKDPVVVPTGYILNIAADDNIDVFANNVRTAKFSAVVAQKKGKSHQKGPVPDPVITGAYKSSQVWGDGHGSDVGAESIADAFVKSADRIKVAGFKNIDTHGAVYAMERIYELRYKDYQSFFLEAMLAENNVNATDKVANHFLIPNVKDAQPVEYFKIKDDVDKRLIKQKLAYQKEAKYKAKGHRYIAEKAYNACIDMGGCKDAKTPDEIFGPAPK</sequence>
<evidence type="ECO:0000313" key="2">
    <source>
        <dbReference type="EMBL" id="EPS39864.1"/>
    </source>
</evidence>
<organism evidence="2 3">
    <name type="scientific">Dactylellina haptotyla (strain CBS 200.50)</name>
    <name type="common">Nematode-trapping fungus</name>
    <name type="synonym">Monacrosporium haptotylum</name>
    <dbReference type="NCBI Taxonomy" id="1284197"/>
    <lineage>
        <taxon>Eukaryota</taxon>
        <taxon>Fungi</taxon>
        <taxon>Dikarya</taxon>
        <taxon>Ascomycota</taxon>
        <taxon>Pezizomycotina</taxon>
        <taxon>Orbiliomycetes</taxon>
        <taxon>Orbiliales</taxon>
        <taxon>Orbiliaceae</taxon>
        <taxon>Dactylellina</taxon>
    </lineage>
</organism>
<keyword evidence="1" id="KW-0732">Signal</keyword>
<protein>
    <submittedName>
        <fullName evidence="2">Uncharacterized protein</fullName>
    </submittedName>
</protein>
<name>S8AAD8_DACHA</name>
<keyword evidence="3" id="KW-1185">Reference proteome</keyword>
<feature type="chain" id="PRO_5004548354" evidence="1">
    <location>
        <begin position="22"/>
        <end position="288"/>
    </location>
</feature>
<dbReference type="Proteomes" id="UP000015100">
    <property type="component" value="Unassembled WGS sequence"/>
</dbReference>